<dbReference type="Gene3D" id="1.20.250.10">
    <property type="entry name" value="Colicin Ia, domain 1"/>
    <property type="match status" value="1"/>
</dbReference>
<sequence>MKETKTASASPEARAALHEMMAAFEAFKGANDARLSEIEKKASADALLEEKVARIDQAVGQAQARLDRAMSESRRPGIGTESAAGSPSVSAFGRSTSPFHGEEKSAFDGYVRTGREVGLEIKAGLSSAPTSGGYVVPPETERAIERRLMATSPMREIATVRTVASGVFRKPVSTAGIASGWVAETAARPETDPATLALLEFPAADLYANPAATQALLDDALVDLDEWLASEVEDAFAAQETQAFVTGDGTNKPKGFLGYSIVADASHAWGDIGYVASGAAGAFAASSPADKLIDLIYAPKAQYRPNGRFVMNRKTVSAVRKFKDADGNYIWSPATRAGETASLLGYPVTEIETMPDIAANSHAIAFGDFQRGYLIVDRAGVRVLRDPYSAKPYVLFYTTKRVGGGVQNFDAIKVMKFAAS</sequence>
<dbReference type="InterPro" id="IPR054612">
    <property type="entry name" value="Phage_capsid-like_C"/>
</dbReference>
<name>A0A258FUC6_9CAUL</name>
<dbReference type="InterPro" id="IPR024455">
    <property type="entry name" value="Phage_capsid"/>
</dbReference>
<comment type="caution">
    <text evidence="4">The sequence shown here is derived from an EMBL/GenBank/DDBJ whole genome shotgun (WGS) entry which is preliminary data.</text>
</comment>
<evidence type="ECO:0000256" key="2">
    <source>
        <dbReference type="SAM" id="MobiDB-lite"/>
    </source>
</evidence>
<proteinExistence type="predicted"/>
<dbReference type="Gene3D" id="3.30.2400.10">
    <property type="entry name" value="Major capsid protein gp5"/>
    <property type="match status" value="1"/>
</dbReference>
<reference evidence="4 5" key="1">
    <citation type="submission" date="2017-03" db="EMBL/GenBank/DDBJ databases">
        <title>Lifting the veil on microbial sulfur biogeochemistry in mining wastewaters.</title>
        <authorList>
            <person name="Kantor R.S."/>
            <person name="Colenbrander Nelson T."/>
            <person name="Marshall S."/>
            <person name="Bennett D."/>
            <person name="Apte S."/>
            <person name="Camacho D."/>
            <person name="Thomas B.C."/>
            <person name="Warren L.A."/>
            <person name="Banfield J.F."/>
        </authorList>
    </citation>
    <scope>NUCLEOTIDE SEQUENCE [LARGE SCALE GENOMIC DNA]</scope>
    <source>
        <strain evidence="4">32-69-9</strain>
    </source>
</reference>
<feature type="compositionally biased region" description="Basic and acidic residues" evidence="2">
    <location>
        <begin position="66"/>
        <end position="75"/>
    </location>
</feature>
<evidence type="ECO:0000313" key="4">
    <source>
        <dbReference type="EMBL" id="OYX36125.1"/>
    </source>
</evidence>
<accession>A0A258FUC6</accession>
<dbReference type="EMBL" id="NCEB01000001">
    <property type="protein sequence ID" value="OYX36125.1"/>
    <property type="molecule type" value="Genomic_DNA"/>
</dbReference>
<dbReference type="Proteomes" id="UP000215595">
    <property type="component" value="Unassembled WGS sequence"/>
</dbReference>
<dbReference type="Pfam" id="PF05065">
    <property type="entry name" value="Phage_capsid"/>
    <property type="match status" value="1"/>
</dbReference>
<comment type="subcellular location">
    <subcellularLocation>
        <location evidence="1">Virion</location>
    </subcellularLocation>
</comment>
<feature type="compositionally biased region" description="Polar residues" evidence="2">
    <location>
        <begin position="83"/>
        <end position="98"/>
    </location>
</feature>
<feature type="domain" description="Phage capsid-like C-terminal" evidence="3">
    <location>
        <begin position="132"/>
        <end position="417"/>
    </location>
</feature>
<protein>
    <submittedName>
        <fullName evidence="4">Phage capsid protein</fullName>
    </submittedName>
</protein>
<gene>
    <name evidence="4" type="ORF">B7Z01_00270</name>
</gene>
<evidence type="ECO:0000313" key="5">
    <source>
        <dbReference type="Proteomes" id="UP000215595"/>
    </source>
</evidence>
<evidence type="ECO:0000259" key="3">
    <source>
        <dbReference type="Pfam" id="PF05065"/>
    </source>
</evidence>
<evidence type="ECO:0000256" key="1">
    <source>
        <dbReference type="ARBA" id="ARBA00004328"/>
    </source>
</evidence>
<dbReference type="Gene3D" id="3.30.2320.10">
    <property type="entry name" value="hypothetical protein PF0899 domain"/>
    <property type="match status" value="1"/>
</dbReference>
<feature type="region of interest" description="Disordered" evidence="2">
    <location>
        <begin position="66"/>
        <end position="104"/>
    </location>
</feature>
<dbReference type="NCBIfam" id="TIGR01554">
    <property type="entry name" value="major_cap_HK97"/>
    <property type="match status" value="1"/>
</dbReference>
<dbReference type="SUPFAM" id="SSF56563">
    <property type="entry name" value="Major capsid protein gp5"/>
    <property type="match status" value="1"/>
</dbReference>
<dbReference type="AlphaFoldDB" id="A0A258FUC6"/>
<organism evidence="4 5">
    <name type="scientific">Brevundimonas subvibrioides</name>
    <dbReference type="NCBI Taxonomy" id="74313"/>
    <lineage>
        <taxon>Bacteria</taxon>
        <taxon>Pseudomonadati</taxon>
        <taxon>Pseudomonadota</taxon>
        <taxon>Alphaproteobacteria</taxon>
        <taxon>Caulobacterales</taxon>
        <taxon>Caulobacteraceae</taxon>
        <taxon>Brevundimonas</taxon>
    </lineage>
</organism>